<dbReference type="GeneID" id="107225908"/>
<dbReference type="InterPro" id="IPR015797">
    <property type="entry name" value="NUDIX_hydrolase-like_dom_sf"/>
</dbReference>
<comment type="catalytic activity">
    <reaction evidence="11">
        <text>8-oxo-dGTP + H2O = 8-oxo-dGMP + diphosphate + H(+)</text>
        <dbReference type="Rhea" id="RHEA:31575"/>
        <dbReference type="ChEBI" id="CHEBI:15377"/>
        <dbReference type="ChEBI" id="CHEBI:15378"/>
        <dbReference type="ChEBI" id="CHEBI:33019"/>
        <dbReference type="ChEBI" id="CHEBI:63224"/>
        <dbReference type="ChEBI" id="CHEBI:77896"/>
    </reaction>
    <physiologicalReaction direction="left-to-right" evidence="11">
        <dbReference type="Rhea" id="RHEA:31576"/>
    </physiologicalReaction>
</comment>
<comment type="catalytic activity">
    <reaction evidence="22">
        <text>N(6)-methyl-dATP + H2O = N(6)-methyl-dAMP + diphosphate + H(+)</text>
        <dbReference type="Rhea" id="RHEA:67604"/>
        <dbReference type="ChEBI" id="CHEBI:15377"/>
        <dbReference type="ChEBI" id="CHEBI:15378"/>
        <dbReference type="ChEBI" id="CHEBI:33019"/>
        <dbReference type="ChEBI" id="CHEBI:169976"/>
        <dbReference type="ChEBI" id="CHEBI:172872"/>
    </reaction>
    <physiologicalReaction direction="left-to-right" evidence="22">
        <dbReference type="Rhea" id="RHEA:67605"/>
    </physiologicalReaction>
</comment>
<evidence type="ECO:0000256" key="16">
    <source>
        <dbReference type="ARBA" id="ARBA00030634"/>
    </source>
</evidence>
<reference evidence="26" key="1">
    <citation type="submission" date="2025-08" db="UniProtKB">
        <authorList>
            <consortium name="RefSeq"/>
        </authorList>
    </citation>
    <scope>IDENTIFICATION</scope>
    <source>
        <tissue evidence="26">Thorax and Abdomen</tissue>
    </source>
</reference>
<evidence type="ECO:0000256" key="17">
    <source>
        <dbReference type="ARBA" id="ARBA00030682"/>
    </source>
</evidence>
<accession>A0ABM3GA42</accession>
<dbReference type="InterPro" id="IPR000086">
    <property type="entry name" value="NUDIX_hydrolase_dom"/>
</dbReference>
<comment type="catalytic activity">
    <reaction evidence="10">
        <text>2-oxo-dATP + H2O = 2-oxo-dAMP + diphosphate + H(+)</text>
        <dbReference type="Rhea" id="RHEA:31583"/>
        <dbReference type="ChEBI" id="CHEBI:15377"/>
        <dbReference type="ChEBI" id="CHEBI:15378"/>
        <dbReference type="ChEBI" id="CHEBI:33019"/>
        <dbReference type="ChEBI" id="CHEBI:63212"/>
        <dbReference type="ChEBI" id="CHEBI:77897"/>
        <dbReference type="EC" id="3.6.1.56"/>
    </reaction>
    <physiologicalReaction direction="left-to-right" evidence="10">
        <dbReference type="Rhea" id="RHEA:31584"/>
    </physiologicalReaction>
</comment>
<evidence type="ECO:0000256" key="2">
    <source>
        <dbReference type="ARBA" id="ARBA00004123"/>
    </source>
</evidence>
<evidence type="ECO:0000256" key="8">
    <source>
        <dbReference type="ARBA" id="ARBA00023242"/>
    </source>
</evidence>
<dbReference type="PANTHER" id="PTHR43758:SF2">
    <property type="entry name" value="OXIDIZED PURINE NUCLEOSIDE TRIPHOSPHATE HYDROLASE"/>
    <property type="match status" value="1"/>
</dbReference>
<proteinExistence type="inferred from homology"/>
<evidence type="ECO:0000256" key="5">
    <source>
        <dbReference type="ARBA" id="ARBA00022723"/>
    </source>
</evidence>
<comment type="subcellular location">
    <subcellularLocation>
        <location evidence="2">Nucleus</location>
    </subcellularLocation>
</comment>
<comment type="catalytic activity">
    <reaction evidence="9">
        <text>8-oxo-dATP + H2O = 8-oxo-dAMP + diphosphate + H(+)</text>
        <dbReference type="Rhea" id="RHEA:65396"/>
        <dbReference type="ChEBI" id="CHEBI:15377"/>
        <dbReference type="ChEBI" id="CHEBI:15378"/>
        <dbReference type="ChEBI" id="CHEBI:33019"/>
        <dbReference type="ChEBI" id="CHEBI:71361"/>
        <dbReference type="ChEBI" id="CHEBI:172871"/>
    </reaction>
    <physiologicalReaction direction="left-to-right" evidence="9">
        <dbReference type="Rhea" id="RHEA:65397"/>
    </physiologicalReaction>
</comment>
<comment type="catalytic activity">
    <reaction evidence="12">
        <text>2-oxo-ATP + H2O = 2-oxo-AMP + diphosphate + H(+)</text>
        <dbReference type="Rhea" id="RHEA:67392"/>
        <dbReference type="ChEBI" id="CHEBI:15377"/>
        <dbReference type="ChEBI" id="CHEBI:15378"/>
        <dbReference type="ChEBI" id="CHEBI:33019"/>
        <dbReference type="ChEBI" id="CHEBI:71395"/>
        <dbReference type="ChEBI" id="CHEBI:172878"/>
    </reaction>
    <physiologicalReaction direction="left-to-right" evidence="12">
        <dbReference type="Rhea" id="RHEA:67393"/>
    </physiologicalReaction>
</comment>
<keyword evidence="7" id="KW-0460">Magnesium</keyword>
<evidence type="ECO:0000313" key="26">
    <source>
        <dbReference type="RefSeq" id="XP_046597132.1"/>
    </source>
</evidence>
<evidence type="ECO:0000256" key="6">
    <source>
        <dbReference type="ARBA" id="ARBA00022801"/>
    </source>
</evidence>
<keyword evidence="25" id="KW-1185">Reference proteome</keyword>
<protein>
    <recommendedName>
        <fullName evidence="14">Oxidized purine nucleoside triphosphate hydrolase</fullName>
        <ecNumber evidence="13">3.6.1.56</ecNumber>
    </recommendedName>
    <alternativeName>
        <fullName evidence="18">2-hydroxy-dATP diphosphatase</fullName>
    </alternativeName>
    <alternativeName>
        <fullName evidence="17">7,8-dihydro-8-oxoguanine triphosphatase</fullName>
    </alternativeName>
    <alternativeName>
        <fullName evidence="16">8-oxo-dGTPase</fullName>
    </alternativeName>
    <alternativeName>
        <fullName evidence="19">Methylated purine nucleoside triphosphate hydrolase</fullName>
    </alternativeName>
    <alternativeName>
        <fullName evidence="15">Nucleoside diphosphate-linked moiety X motif 1</fullName>
    </alternativeName>
</protein>
<dbReference type="PROSITE" id="PS51462">
    <property type="entry name" value="NUDIX"/>
    <property type="match status" value="1"/>
</dbReference>
<dbReference type="InterPro" id="IPR003563">
    <property type="entry name" value="8ODP"/>
</dbReference>
<keyword evidence="6" id="KW-0378">Hydrolase</keyword>
<dbReference type="CDD" id="cd03427">
    <property type="entry name" value="NUDIX_MTH1_Nudt1"/>
    <property type="match status" value="1"/>
</dbReference>
<dbReference type="Pfam" id="PF00293">
    <property type="entry name" value="NUDIX"/>
    <property type="match status" value="1"/>
</dbReference>
<dbReference type="EC" id="3.6.1.56" evidence="13"/>
<evidence type="ECO:0000256" key="9">
    <source>
        <dbReference type="ARBA" id="ARBA00024448"/>
    </source>
</evidence>
<sequence length="195" mass="22562">MNQDGRSFRLAVPPVYDKSSVNSPTLATDFLQHSRDQMTAKKVFSLVFVRNASEILLGMKKRGFGQGKWNGFGGKIEPGETIPEGAVRELQEECGLIAKELKNVGLLEFKFEGDPTLLEVHVFETHEYHGSVIESEEMLPKWYNLKNIPFKNMWLDDEHWFPYMLRGEFFKGHFLYRGEDLILKYNIQVLDKLSE</sequence>
<evidence type="ECO:0000256" key="14">
    <source>
        <dbReference type="ARBA" id="ARBA00026218"/>
    </source>
</evidence>
<feature type="domain" description="Nudix hydrolase" evidence="24">
    <location>
        <begin position="38"/>
        <end position="169"/>
    </location>
</feature>
<dbReference type="PANTHER" id="PTHR43758">
    <property type="entry name" value="7,8-DIHYDRO-8-OXOGUANINE TRIPHOSPHATASE"/>
    <property type="match status" value="1"/>
</dbReference>
<evidence type="ECO:0000256" key="11">
    <source>
        <dbReference type="ARBA" id="ARBA00024486"/>
    </source>
</evidence>
<evidence type="ECO:0000256" key="19">
    <source>
        <dbReference type="ARBA" id="ARBA00032071"/>
    </source>
</evidence>
<comment type="function">
    <text evidence="23">Oxidized purine nucleoside triphosphate hydrolase which is a prominent sanitizer of the oxidized nucleotide pool. Catalyzes the hydrolysis of 2-oxo-dATP (2-hydroxy-dATP) into 2-oxo-dAMP. Also has a significant hydrolase activity toward 2-oxo-ATP, 8-oxo-dGTP and 8-oxo-dATP. Through the hydrolysis of oxidized purine nucleoside triphosphates, prevents their incorporation into DNA and the subsequent transversions A:T to C:G and G:C to T:A. Also catalyzes the hydrolysis of methylated purine nucleoside triphosphate preventing their integration into DNA. Through this antimutagenic activity protects cells from oxidative stress.</text>
</comment>
<comment type="subunit">
    <text evidence="4">Monomer.</text>
</comment>
<evidence type="ECO:0000256" key="21">
    <source>
        <dbReference type="ARBA" id="ARBA00048894"/>
    </source>
</evidence>
<evidence type="ECO:0000256" key="7">
    <source>
        <dbReference type="ARBA" id="ARBA00022842"/>
    </source>
</evidence>
<evidence type="ECO:0000313" key="25">
    <source>
        <dbReference type="Proteomes" id="UP000829291"/>
    </source>
</evidence>
<evidence type="ECO:0000256" key="1">
    <source>
        <dbReference type="ARBA" id="ARBA00001946"/>
    </source>
</evidence>
<evidence type="ECO:0000256" key="13">
    <source>
        <dbReference type="ARBA" id="ARBA00026103"/>
    </source>
</evidence>
<evidence type="ECO:0000256" key="3">
    <source>
        <dbReference type="ARBA" id="ARBA00005582"/>
    </source>
</evidence>
<evidence type="ECO:0000256" key="12">
    <source>
        <dbReference type="ARBA" id="ARBA00024596"/>
    </source>
</evidence>
<comment type="catalytic activity">
    <reaction evidence="20">
        <text>N(6)-methyl-ATP + H2O = N(6)-methyl-AMP + diphosphate + H(+)</text>
        <dbReference type="Rhea" id="RHEA:67608"/>
        <dbReference type="ChEBI" id="CHEBI:15377"/>
        <dbReference type="ChEBI" id="CHEBI:15378"/>
        <dbReference type="ChEBI" id="CHEBI:33019"/>
        <dbReference type="ChEBI" id="CHEBI:144842"/>
        <dbReference type="ChEBI" id="CHEBI:172873"/>
    </reaction>
    <physiologicalReaction direction="left-to-right" evidence="20">
        <dbReference type="Rhea" id="RHEA:67609"/>
    </physiologicalReaction>
</comment>
<dbReference type="InterPro" id="IPR020084">
    <property type="entry name" value="NUDIX_hydrolase_CS"/>
</dbReference>
<dbReference type="Proteomes" id="UP000829291">
    <property type="component" value="Chromosome 5"/>
</dbReference>
<organism evidence="25 26">
    <name type="scientific">Neodiprion lecontei</name>
    <name type="common">Redheaded pine sawfly</name>
    <dbReference type="NCBI Taxonomy" id="441921"/>
    <lineage>
        <taxon>Eukaryota</taxon>
        <taxon>Metazoa</taxon>
        <taxon>Ecdysozoa</taxon>
        <taxon>Arthropoda</taxon>
        <taxon>Hexapoda</taxon>
        <taxon>Insecta</taxon>
        <taxon>Pterygota</taxon>
        <taxon>Neoptera</taxon>
        <taxon>Endopterygota</taxon>
        <taxon>Hymenoptera</taxon>
        <taxon>Tenthredinoidea</taxon>
        <taxon>Diprionidae</taxon>
        <taxon>Diprioninae</taxon>
        <taxon>Neodiprion</taxon>
    </lineage>
</organism>
<evidence type="ECO:0000256" key="23">
    <source>
        <dbReference type="ARBA" id="ARBA00053094"/>
    </source>
</evidence>
<dbReference type="PRINTS" id="PR01403">
    <property type="entry name" value="8OXTPHPHTASE"/>
</dbReference>
<evidence type="ECO:0000256" key="20">
    <source>
        <dbReference type="ARBA" id="ARBA00048002"/>
    </source>
</evidence>
<evidence type="ECO:0000256" key="15">
    <source>
        <dbReference type="ARBA" id="ARBA00029673"/>
    </source>
</evidence>
<evidence type="ECO:0000256" key="22">
    <source>
        <dbReference type="ARBA" id="ARBA00049032"/>
    </source>
</evidence>
<keyword evidence="5" id="KW-0479">Metal-binding</keyword>
<dbReference type="SUPFAM" id="SSF55811">
    <property type="entry name" value="Nudix"/>
    <property type="match status" value="1"/>
</dbReference>
<evidence type="ECO:0000259" key="24">
    <source>
        <dbReference type="PROSITE" id="PS51462"/>
    </source>
</evidence>
<comment type="similarity">
    <text evidence="3">Belongs to the Nudix hydrolase family.</text>
</comment>
<evidence type="ECO:0000256" key="18">
    <source>
        <dbReference type="ARBA" id="ARBA00031927"/>
    </source>
</evidence>
<dbReference type="PROSITE" id="PS00893">
    <property type="entry name" value="NUDIX_BOX"/>
    <property type="match status" value="1"/>
</dbReference>
<evidence type="ECO:0000256" key="10">
    <source>
        <dbReference type="ARBA" id="ARBA00024459"/>
    </source>
</evidence>
<comment type="cofactor">
    <cofactor evidence="1">
        <name>Mg(2+)</name>
        <dbReference type="ChEBI" id="CHEBI:18420"/>
    </cofactor>
</comment>
<evidence type="ECO:0000256" key="4">
    <source>
        <dbReference type="ARBA" id="ARBA00011245"/>
    </source>
</evidence>
<name>A0ABM3GA42_NEOLC</name>
<dbReference type="RefSeq" id="XP_046597132.1">
    <property type="nucleotide sequence ID" value="XM_046741176.1"/>
</dbReference>
<gene>
    <name evidence="26" type="primary">LOC107225908</name>
</gene>
<dbReference type="Gene3D" id="3.90.79.10">
    <property type="entry name" value="Nucleoside Triphosphate Pyrophosphohydrolase"/>
    <property type="match status" value="1"/>
</dbReference>
<keyword evidence="8" id="KW-0539">Nucleus</keyword>
<comment type="catalytic activity">
    <reaction evidence="21">
        <text>O(6)-methyl-dGTP + H2O = O(6)-methyl-dGMP + diphosphate + H(+)</text>
        <dbReference type="Rhea" id="RHEA:67600"/>
        <dbReference type="ChEBI" id="CHEBI:15377"/>
        <dbReference type="ChEBI" id="CHEBI:15378"/>
        <dbReference type="ChEBI" id="CHEBI:33019"/>
        <dbReference type="ChEBI" id="CHEBI:169974"/>
        <dbReference type="ChEBI" id="CHEBI:169975"/>
    </reaction>
    <physiologicalReaction direction="left-to-right" evidence="21">
        <dbReference type="Rhea" id="RHEA:67601"/>
    </physiologicalReaction>
</comment>